<accession>A0A368W836</accession>
<proteinExistence type="predicted"/>
<evidence type="ECO:0000313" key="2">
    <source>
        <dbReference type="Proteomes" id="UP000252415"/>
    </source>
</evidence>
<gene>
    <name evidence="1" type="ORF">DFP97_102231</name>
</gene>
<dbReference type="EMBL" id="QPJD01000002">
    <property type="protein sequence ID" value="RCW51039.1"/>
    <property type="molecule type" value="Genomic_DNA"/>
</dbReference>
<comment type="caution">
    <text evidence="1">The sequence shown here is derived from an EMBL/GenBank/DDBJ whole genome shotgun (WGS) entry which is preliminary data.</text>
</comment>
<evidence type="ECO:0000313" key="1">
    <source>
        <dbReference type="EMBL" id="RCW51039.1"/>
    </source>
</evidence>
<dbReference type="Proteomes" id="UP000252415">
    <property type="component" value="Unassembled WGS sequence"/>
</dbReference>
<organism evidence="1 2">
    <name type="scientific">Paenibacillus prosopidis</name>
    <dbReference type="NCBI Taxonomy" id="630520"/>
    <lineage>
        <taxon>Bacteria</taxon>
        <taxon>Bacillati</taxon>
        <taxon>Bacillota</taxon>
        <taxon>Bacilli</taxon>
        <taxon>Bacillales</taxon>
        <taxon>Paenibacillaceae</taxon>
        <taxon>Paenibacillus</taxon>
    </lineage>
</organism>
<name>A0A368W836_9BACL</name>
<dbReference type="AlphaFoldDB" id="A0A368W836"/>
<reference evidence="1 2" key="1">
    <citation type="submission" date="2018-07" db="EMBL/GenBank/DDBJ databases">
        <title>Genomic Encyclopedia of Type Strains, Phase III (KMG-III): the genomes of soil and plant-associated and newly described type strains.</title>
        <authorList>
            <person name="Whitman W."/>
        </authorList>
    </citation>
    <scope>NUCLEOTIDE SEQUENCE [LARGE SCALE GENOMIC DNA]</scope>
    <source>
        <strain evidence="1 2">CECT 7506</strain>
    </source>
</reference>
<keyword evidence="2" id="KW-1185">Reference proteome</keyword>
<sequence length="223" mass="24910">MVSSASHEGMHDSHTQATFQAFVDAVIPPTLRYAQAGVIQIPGALNLCIHDYVIWDLDHSQYIPPTGNPDITPLSKSTAILLDLGAEQFIRTSHAVQPQDGCPFPGGRLFSTLSRSDRLLTVMLLDRLDISLQSLPLPYQNNPALIQVMMSSINQLTLFGYYSEWFGYGSTRLFTPDFRRLECYPPSWGLVGYPGPSFGYREFRGFILRYPHNKGAGECSTMM</sequence>
<protein>
    <submittedName>
        <fullName evidence="1">Uncharacterized protein</fullName>
    </submittedName>
</protein>